<dbReference type="STRING" id="1188229.GlitD10_1409"/>
<dbReference type="InterPro" id="IPR023210">
    <property type="entry name" value="NADP_OxRdtase_dom"/>
</dbReference>
<dbReference type="GO" id="GO:0016491">
    <property type="term" value="F:oxidoreductase activity"/>
    <property type="evidence" value="ECO:0007669"/>
    <property type="project" value="UniProtKB-KW"/>
</dbReference>
<evidence type="ECO:0000313" key="3">
    <source>
        <dbReference type="EMBL" id="APB33730.1"/>
    </source>
</evidence>
<evidence type="ECO:0000313" key="4">
    <source>
        <dbReference type="Proteomes" id="UP000180235"/>
    </source>
</evidence>
<sequence>MDGTTQTSYRLGQTELEVSPLGIGTWAWGDQLFWDYGKQYNDQDLQAAYRSSIEAGITFFDTAEVYGLGRSEQLLGQFVREMGRSAVIATKFMPLPWRFWPQTLGDALRCSIQRLGVNQVDLYQIHWPVHFPVSLTSWMNALADAVQSGLTRTVGVSNYSLAQMQQAQGVLAQRGVPLASNQVEYSLICRAPERNGLLSVCQELGITLIAYSPLGMGLLTGKYTVDNPPPKARGLRFHRERLLQVRPLQGLLQEIGQSYGKTPAQVALNWVICKGALPIPGAKTARQAQENAGAMGWRLTQDEVQALDQASPNW</sequence>
<dbReference type="InterPro" id="IPR018170">
    <property type="entry name" value="Aldo/ket_reductase_CS"/>
</dbReference>
<dbReference type="OrthoDB" id="9809990at2"/>
<feature type="domain" description="NADP-dependent oxidoreductase" evidence="2">
    <location>
        <begin position="20"/>
        <end position="310"/>
    </location>
</feature>
<dbReference type="KEGG" id="glt:GlitD10_1409"/>
<evidence type="ECO:0000259" key="2">
    <source>
        <dbReference type="Pfam" id="PF00248"/>
    </source>
</evidence>
<dbReference type="PANTHER" id="PTHR43625">
    <property type="entry name" value="AFLATOXIN B1 ALDEHYDE REDUCTASE"/>
    <property type="match status" value="1"/>
</dbReference>
<dbReference type="Pfam" id="PF00248">
    <property type="entry name" value="Aldo_ket_red"/>
    <property type="match status" value="1"/>
</dbReference>
<organism evidence="3 4">
    <name type="scientific">Gloeomargarita lithophora Alchichica-D10</name>
    <dbReference type="NCBI Taxonomy" id="1188229"/>
    <lineage>
        <taxon>Bacteria</taxon>
        <taxon>Bacillati</taxon>
        <taxon>Cyanobacteriota</taxon>
        <taxon>Cyanophyceae</taxon>
        <taxon>Gloeomargaritales</taxon>
        <taxon>Gloeomargaritaceae</taxon>
        <taxon>Gloeomargarita</taxon>
    </lineage>
</organism>
<protein>
    <submittedName>
        <fullName evidence="3">Putative oxidoreductase</fullName>
    </submittedName>
</protein>
<dbReference type="RefSeq" id="WP_071454271.1">
    <property type="nucleotide sequence ID" value="NZ_CP017675.1"/>
</dbReference>
<evidence type="ECO:0000256" key="1">
    <source>
        <dbReference type="ARBA" id="ARBA00023002"/>
    </source>
</evidence>
<dbReference type="GO" id="GO:0005737">
    <property type="term" value="C:cytoplasm"/>
    <property type="evidence" value="ECO:0007669"/>
    <property type="project" value="TreeGrafter"/>
</dbReference>
<dbReference type="InterPro" id="IPR020471">
    <property type="entry name" value="AKR"/>
</dbReference>
<dbReference type="PRINTS" id="PR00069">
    <property type="entry name" value="ALDKETRDTASE"/>
</dbReference>
<dbReference type="EMBL" id="CP017675">
    <property type="protein sequence ID" value="APB33730.1"/>
    <property type="molecule type" value="Genomic_DNA"/>
</dbReference>
<dbReference type="PROSITE" id="PS00062">
    <property type="entry name" value="ALDOKETO_REDUCTASE_2"/>
    <property type="match status" value="1"/>
</dbReference>
<dbReference type="PANTHER" id="PTHR43625:SF88">
    <property type="entry name" value="OS07G0143000 PROTEIN"/>
    <property type="match status" value="1"/>
</dbReference>
<dbReference type="AlphaFoldDB" id="A0A1J0ACR7"/>
<dbReference type="InterPro" id="IPR050791">
    <property type="entry name" value="Aldo-Keto_reductase"/>
</dbReference>
<dbReference type="Gene3D" id="3.20.20.100">
    <property type="entry name" value="NADP-dependent oxidoreductase domain"/>
    <property type="match status" value="1"/>
</dbReference>
<accession>A0A1J0ACR7</accession>
<name>A0A1J0ACR7_9CYAN</name>
<reference evidence="3 4" key="1">
    <citation type="submission" date="2016-10" db="EMBL/GenBank/DDBJ databases">
        <title>Description of Gloeomargarita lithophora gen. nov., sp. nov., a thylakoid-bearing basal-branching cyanobacterium with intracellular carbonates, and proposal for Gloeomargaritales ord. nov.</title>
        <authorList>
            <person name="Moreira D."/>
            <person name="Tavera R."/>
            <person name="Benzerara K."/>
            <person name="Skouri-Panet F."/>
            <person name="Couradeau E."/>
            <person name="Gerard E."/>
            <person name="Loussert C."/>
            <person name="Novelo E."/>
            <person name="Zivanovic Y."/>
            <person name="Lopez-Garcia P."/>
        </authorList>
    </citation>
    <scope>NUCLEOTIDE SEQUENCE [LARGE SCALE GENOMIC DNA]</scope>
    <source>
        <strain evidence="3 4">D10</strain>
    </source>
</reference>
<proteinExistence type="predicted"/>
<dbReference type="SUPFAM" id="SSF51430">
    <property type="entry name" value="NAD(P)-linked oxidoreductase"/>
    <property type="match status" value="1"/>
</dbReference>
<dbReference type="InterPro" id="IPR036812">
    <property type="entry name" value="NAD(P)_OxRdtase_dom_sf"/>
</dbReference>
<dbReference type="CDD" id="cd19093">
    <property type="entry name" value="AKR_AtPLR-like"/>
    <property type="match status" value="1"/>
</dbReference>
<gene>
    <name evidence="3" type="ORF">GlitD10_1409</name>
</gene>
<dbReference type="Proteomes" id="UP000180235">
    <property type="component" value="Chromosome"/>
</dbReference>
<keyword evidence="1" id="KW-0560">Oxidoreductase</keyword>
<keyword evidence="4" id="KW-1185">Reference proteome</keyword>